<evidence type="ECO:0008006" key="3">
    <source>
        <dbReference type="Google" id="ProtNLM"/>
    </source>
</evidence>
<sequence length="133" mass="15196">MPRPIRWMMISIVVNYTRRSSATSNDSRPRLVRFASCETDTHDVSLSFFFFFLSLFAQTLCQSRLIALASLKPPPVISRYFLTFELSELSSVTVVNNVLGKYFRNSVERFRYSDDCVKGGGGKTERKRVCFGA</sequence>
<comment type="caution">
    <text evidence="1">The sequence shown here is derived from an EMBL/GenBank/DDBJ whole genome shotgun (WGS) entry which is preliminary data.</text>
</comment>
<accession>A0AAW2F211</accession>
<protein>
    <recommendedName>
        <fullName evidence="3">Secreted protein</fullName>
    </recommendedName>
</protein>
<dbReference type="Proteomes" id="UP001430953">
    <property type="component" value="Unassembled WGS sequence"/>
</dbReference>
<evidence type="ECO:0000313" key="2">
    <source>
        <dbReference type="Proteomes" id="UP001430953"/>
    </source>
</evidence>
<proteinExistence type="predicted"/>
<reference evidence="1 2" key="1">
    <citation type="submission" date="2023-03" db="EMBL/GenBank/DDBJ databases">
        <title>High recombination rates correlate with genetic variation in Cardiocondyla obscurior ants.</title>
        <authorList>
            <person name="Errbii M."/>
        </authorList>
    </citation>
    <scope>NUCLEOTIDE SEQUENCE [LARGE SCALE GENOMIC DNA]</scope>
    <source>
        <strain evidence="1">Alpha-2009</strain>
        <tissue evidence="1">Whole body</tissue>
    </source>
</reference>
<name>A0AAW2F211_9HYME</name>
<evidence type="ECO:0000313" key="1">
    <source>
        <dbReference type="EMBL" id="KAL0109165.1"/>
    </source>
</evidence>
<dbReference type="AlphaFoldDB" id="A0AAW2F211"/>
<organism evidence="1 2">
    <name type="scientific">Cardiocondyla obscurior</name>
    <dbReference type="NCBI Taxonomy" id="286306"/>
    <lineage>
        <taxon>Eukaryota</taxon>
        <taxon>Metazoa</taxon>
        <taxon>Ecdysozoa</taxon>
        <taxon>Arthropoda</taxon>
        <taxon>Hexapoda</taxon>
        <taxon>Insecta</taxon>
        <taxon>Pterygota</taxon>
        <taxon>Neoptera</taxon>
        <taxon>Endopterygota</taxon>
        <taxon>Hymenoptera</taxon>
        <taxon>Apocrita</taxon>
        <taxon>Aculeata</taxon>
        <taxon>Formicoidea</taxon>
        <taxon>Formicidae</taxon>
        <taxon>Myrmicinae</taxon>
        <taxon>Cardiocondyla</taxon>
    </lineage>
</organism>
<gene>
    <name evidence="1" type="ORF">PUN28_014330</name>
</gene>
<dbReference type="EMBL" id="JADYXP020000015">
    <property type="protein sequence ID" value="KAL0109165.1"/>
    <property type="molecule type" value="Genomic_DNA"/>
</dbReference>
<keyword evidence="2" id="KW-1185">Reference proteome</keyword>